<dbReference type="SUPFAM" id="SSF55347">
    <property type="entry name" value="Glyceraldehyde-3-phosphate dehydrogenase-like, C-terminal domain"/>
    <property type="match status" value="1"/>
</dbReference>
<keyword evidence="5" id="KW-1185">Reference proteome</keyword>
<accession>A0ABU9DNE2</accession>
<sequence>MSNQEKAPVRIGIIGVGQIGKMHLDRYREIPGAQVVAACDVNGAEAARVGELYGIPHTYTDFRQLLERDDIDAVDVCLHNNFHAPVTIEALRAGKHVYCEKPIAGSYADGKAMLEAAEETGRLLHIQLSTLYRKETKAAKTLIDGGKLGKLYHARSTGFRRRHRPYVDGYGTPYFTRKETAAGGALLDMGVYHIAQMLYLLDNPQVKRISGKVYQEIEMLAERRELSGFNVEELGLGFIKFAGGLTLDLIEAWAVHSGSFEGGSVFGSLGGVRLPAEGPGGQKQPFSFHRTESDMDLDSTLDLDLMDLRWHRIRENEDAYDSSQHHWIAALQGRVPLLATAEIALQTMLISEGIYLSDAQDREVTADEVAALSVSQAVTV</sequence>
<evidence type="ECO:0000259" key="3">
    <source>
        <dbReference type="Pfam" id="PF22725"/>
    </source>
</evidence>
<dbReference type="EMBL" id="JBBPCC010000010">
    <property type="protein sequence ID" value="MEK8129588.1"/>
    <property type="molecule type" value="Genomic_DNA"/>
</dbReference>
<proteinExistence type="predicted"/>
<evidence type="ECO:0000313" key="5">
    <source>
        <dbReference type="Proteomes" id="UP001469365"/>
    </source>
</evidence>
<reference evidence="4 5" key="1">
    <citation type="submission" date="2024-04" db="EMBL/GenBank/DDBJ databases">
        <title>draft genome sequnece of Paenibacillus filicis.</title>
        <authorList>
            <person name="Kim D.-U."/>
        </authorList>
    </citation>
    <scope>NUCLEOTIDE SEQUENCE [LARGE SCALE GENOMIC DNA]</scope>
    <source>
        <strain evidence="4 5">KACC14197</strain>
    </source>
</reference>
<dbReference type="SUPFAM" id="SSF51735">
    <property type="entry name" value="NAD(P)-binding Rossmann-fold domains"/>
    <property type="match status" value="1"/>
</dbReference>
<feature type="domain" description="Gfo/Idh/MocA-like oxidoreductase N-terminal" evidence="2">
    <location>
        <begin position="9"/>
        <end position="126"/>
    </location>
</feature>
<feature type="domain" description="GFO/IDH/MocA-like oxidoreductase" evidence="3">
    <location>
        <begin position="137"/>
        <end position="272"/>
    </location>
</feature>
<dbReference type="PANTHER" id="PTHR43818">
    <property type="entry name" value="BCDNA.GH03377"/>
    <property type="match status" value="1"/>
</dbReference>
<dbReference type="RefSeq" id="WP_341416696.1">
    <property type="nucleotide sequence ID" value="NZ_JBBPCC010000010.1"/>
</dbReference>
<dbReference type="PANTHER" id="PTHR43818:SF11">
    <property type="entry name" value="BCDNA.GH03377"/>
    <property type="match status" value="1"/>
</dbReference>
<evidence type="ECO:0000256" key="1">
    <source>
        <dbReference type="ARBA" id="ARBA00023002"/>
    </source>
</evidence>
<gene>
    <name evidence="4" type="ORF">WMW72_16905</name>
</gene>
<dbReference type="InterPro" id="IPR055170">
    <property type="entry name" value="GFO_IDH_MocA-like_dom"/>
</dbReference>
<dbReference type="InterPro" id="IPR050463">
    <property type="entry name" value="Gfo/Idh/MocA_oxidrdct_glycsds"/>
</dbReference>
<evidence type="ECO:0000259" key="2">
    <source>
        <dbReference type="Pfam" id="PF01408"/>
    </source>
</evidence>
<dbReference type="Pfam" id="PF22725">
    <property type="entry name" value="GFO_IDH_MocA_C3"/>
    <property type="match status" value="1"/>
</dbReference>
<evidence type="ECO:0000313" key="4">
    <source>
        <dbReference type="EMBL" id="MEK8129588.1"/>
    </source>
</evidence>
<dbReference type="Gene3D" id="3.30.360.10">
    <property type="entry name" value="Dihydrodipicolinate Reductase, domain 2"/>
    <property type="match status" value="1"/>
</dbReference>
<dbReference type="InterPro" id="IPR000683">
    <property type="entry name" value="Gfo/Idh/MocA-like_OxRdtase_N"/>
</dbReference>
<comment type="caution">
    <text evidence="4">The sequence shown here is derived from an EMBL/GenBank/DDBJ whole genome shotgun (WGS) entry which is preliminary data.</text>
</comment>
<dbReference type="Pfam" id="PF01408">
    <property type="entry name" value="GFO_IDH_MocA"/>
    <property type="match status" value="1"/>
</dbReference>
<protein>
    <submittedName>
        <fullName evidence="4">Gfo/Idh/MocA family oxidoreductase</fullName>
    </submittedName>
</protein>
<name>A0ABU9DNE2_9BACL</name>
<keyword evidence="1" id="KW-0560">Oxidoreductase</keyword>
<dbReference type="Gene3D" id="3.40.50.720">
    <property type="entry name" value="NAD(P)-binding Rossmann-like Domain"/>
    <property type="match status" value="1"/>
</dbReference>
<organism evidence="4 5">
    <name type="scientific">Paenibacillus filicis</name>
    <dbReference type="NCBI Taxonomy" id="669464"/>
    <lineage>
        <taxon>Bacteria</taxon>
        <taxon>Bacillati</taxon>
        <taxon>Bacillota</taxon>
        <taxon>Bacilli</taxon>
        <taxon>Bacillales</taxon>
        <taxon>Paenibacillaceae</taxon>
        <taxon>Paenibacillus</taxon>
    </lineage>
</organism>
<dbReference type="Proteomes" id="UP001469365">
    <property type="component" value="Unassembled WGS sequence"/>
</dbReference>
<dbReference type="InterPro" id="IPR036291">
    <property type="entry name" value="NAD(P)-bd_dom_sf"/>
</dbReference>